<dbReference type="EMBL" id="RCNT01000004">
    <property type="protein sequence ID" value="RMA42453.1"/>
    <property type="molecule type" value="Genomic_DNA"/>
</dbReference>
<name>A0A3L9Y829_9RHOB</name>
<evidence type="ECO:0000256" key="1">
    <source>
        <dbReference type="SAM" id="MobiDB-lite"/>
    </source>
</evidence>
<dbReference type="AlphaFoldDB" id="A0A3L9Y829"/>
<accession>A0A3L9Y829</accession>
<evidence type="ECO:0000313" key="3">
    <source>
        <dbReference type="Proteomes" id="UP000281343"/>
    </source>
</evidence>
<feature type="region of interest" description="Disordered" evidence="1">
    <location>
        <begin position="52"/>
        <end position="76"/>
    </location>
</feature>
<dbReference type="OrthoDB" id="9964206at2"/>
<keyword evidence="3" id="KW-1185">Reference proteome</keyword>
<comment type="caution">
    <text evidence="2">The sequence shown here is derived from an EMBL/GenBank/DDBJ whole genome shotgun (WGS) entry which is preliminary data.</text>
</comment>
<protein>
    <submittedName>
        <fullName evidence="2">Uncharacterized protein</fullName>
    </submittedName>
</protein>
<dbReference type="Proteomes" id="UP000281343">
    <property type="component" value="Unassembled WGS sequence"/>
</dbReference>
<organism evidence="2 3">
    <name type="scientific">Rhodophyticola porphyridii</name>
    <dbReference type="NCBI Taxonomy" id="1852017"/>
    <lineage>
        <taxon>Bacteria</taxon>
        <taxon>Pseudomonadati</taxon>
        <taxon>Pseudomonadota</taxon>
        <taxon>Alphaproteobacteria</taxon>
        <taxon>Rhodobacterales</taxon>
        <taxon>Roseobacteraceae</taxon>
        <taxon>Rhodophyticola</taxon>
    </lineage>
</organism>
<reference evidence="2 3" key="1">
    <citation type="submission" date="2018-10" db="EMBL/GenBank/DDBJ databases">
        <authorList>
            <person name="Jung H.S."/>
            <person name="Jeon C.O."/>
        </authorList>
    </citation>
    <scope>NUCLEOTIDE SEQUENCE [LARGE SCALE GENOMIC DNA]</scope>
    <source>
        <strain evidence="2 3">MA-7-27</strain>
    </source>
</reference>
<gene>
    <name evidence="2" type="ORF">D9R08_10195</name>
</gene>
<proteinExistence type="predicted"/>
<sequence length="76" mass="8430">MDRPITRTAPPYPKIRFPGFLSLMLKALLRAADHRRQARAFDRAMTDPHLARDIGLPEASGAPASPDPLARIGELR</sequence>
<evidence type="ECO:0000313" key="2">
    <source>
        <dbReference type="EMBL" id="RMA42453.1"/>
    </source>
</evidence>
<dbReference type="RefSeq" id="WP_121897934.1">
    <property type="nucleotide sequence ID" value="NZ_RCNT01000004.1"/>
</dbReference>